<sequence length="261" mass="29368">MTSTKTRTSSKPSVNIFSLISLFPFVSLVFVLDHAILVHYLRLDPLIKAYLRPSLIRFVKNFGYITGCDMLLKVPYMRSSEVLDHQKALSRSLVKGLLQFFTGSGDKENLGKCEQSYQVYMKDDSFVDGAWSSASVIIFFLSMQVTEFRKSLNTVNSACEEIEPIPSGNLLRGKQLVKIISQPICFVNRESYLWSKLGAALWMLSSRLGNQHKELMSLNFSISFYPLYPPAESVPLDLSLAPEALQLSLIPDVLILPSDIK</sequence>
<keyword evidence="1" id="KW-0472">Membrane</keyword>
<evidence type="ECO:0000313" key="3">
    <source>
        <dbReference type="Proteomes" id="UP001372338"/>
    </source>
</evidence>
<organism evidence="2 3">
    <name type="scientific">Crotalaria pallida</name>
    <name type="common">Smooth rattlebox</name>
    <name type="synonym">Crotalaria striata</name>
    <dbReference type="NCBI Taxonomy" id="3830"/>
    <lineage>
        <taxon>Eukaryota</taxon>
        <taxon>Viridiplantae</taxon>
        <taxon>Streptophyta</taxon>
        <taxon>Embryophyta</taxon>
        <taxon>Tracheophyta</taxon>
        <taxon>Spermatophyta</taxon>
        <taxon>Magnoliopsida</taxon>
        <taxon>eudicotyledons</taxon>
        <taxon>Gunneridae</taxon>
        <taxon>Pentapetalae</taxon>
        <taxon>rosids</taxon>
        <taxon>fabids</taxon>
        <taxon>Fabales</taxon>
        <taxon>Fabaceae</taxon>
        <taxon>Papilionoideae</taxon>
        <taxon>50 kb inversion clade</taxon>
        <taxon>genistoids sensu lato</taxon>
        <taxon>core genistoids</taxon>
        <taxon>Crotalarieae</taxon>
        <taxon>Crotalaria</taxon>
    </lineage>
</organism>
<dbReference type="AlphaFoldDB" id="A0AAN9EM24"/>
<reference evidence="2 3" key="1">
    <citation type="submission" date="2024-01" db="EMBL/GenBank/DDBJ databases">
        <title>The genomes of 5 underutilized Papilionoideae crops provide insights into root nodulation and disease resistanc.</title>
        <authorList>
            <person name="Yuan L."/>
        </authorList>
    </citation>
    <scope>NUCLEOTIDE SEQUENCE [LARGE SCALE GENOMIC DNA]</scope>
    <source>
        <strain evidence="2">ZHUSHIDOU_FW_LH</strain>
        <tissue evidence="2">Leaf</tissue>
    </source>
</reference>
<gene>
    <name evidence="2" type="ORF">RIF29_29826</name>
</gene>
<keyword evidence="3" id="KW-1185">Reference proteome</keyword>
<dbReference type="Proteomes" id="UP001372338">
    <property type="component" value="Unassembled WGS sequence"/>
</dbReference>
<evidence type="ECO:0000313" key="2">
    <source>
        <dbReference type="EMBL" id="KAK7256383.1"/>
    </source>
</evidence>
<protein>
    <submittedName>
        <fullName evidence="2">Uncharacterized protein</fullName>
    </submittedName>
</protein>
<evidence type="ECO:0000256" key="1">
    <source>
        <dbReference type="SAM" id="Phobius"/>
    </source>
</evidence>
<feature type="transmembrane region" description="Helical" evidence="1">
    <location>
        <begin position="16"/>
        <end position="41"/>
    </location>
</feature>
<proteinExistence type="predicted"/>
<keyword evidence="1" id="KW-1133">Transmembrane helix</keyword>
<name>A0AAN9EM24_CROPI</name>
<comment type="caution">
    <text evidence="2">The sequence shown here is derived from an EMBL/GenBank/DDBJ whole genome shotgun (WGS) entry which is preliminary data.</text>
</comment>
<dbReference type="EMBL" id="JAYWIO010000006">
    <property type="protein sequence ID" value="KAK7256383.1"/>
    <property type="molecule type" value="Genomic_DNA"/>
</dbReference>
<keyword evidence="1" id="KW-0812">Transmembrane</keyword>
<accession>A0AAN9EM24</accession>